<feature type="transmembrane region" description="Helical" evidence="1">
    <location>
        <begin position="12"/>
        <end position="39"/>
    </location>
</feature>
<organism evidence="2 3">
    <name type="scientific">Bifidobacterium longum subsp. longum</name>
    <dbReference type="NCBI Taxonomy" id="1679"/>
    <lineage>
        <taxon>Bacteria</taxon>
        <taxon>Bacillati</taxon>
        <taxon>Actinomycetota</taxon>
        <taxon>Actinomycetes</taxon>
        <taxon>Bifidobacteriales</taxon>
        <taxon>Bifidobacteriaceae</taxon>
        <taxon>Bifidobacterium</taxon>
    </lineage>
</organism>
<keyword evidence="1" id="KW-0472">Membrane</keyword>
<dbReference type="AlphaFoldDB" id="A0A7L9UNR2"/>
<evidence type="ECO:0000313" key="3">
    <source>
        <dbReference type="Proteomes" id="UP000593918"/>
    </source>
</evidence>
<protein>
    <submittedName>
        <fullName evidence="2">Uncharacterized protein</fullName>
    </submittedName>
</protein>
<proteinExistence type="predicted"/>
<keyword evidence="1" id="KW-1133">Transmembrane helix</keyword>
<dbReference type="EMBL" id="CP062943">
    <property type="protein sequence ID" value="QOL56350.1"/>
    <property type="molecule type" value="Genomic_DNA"/>
</dbReference>
<sequence>MMLGFYKVFFTFCAVLVGLVFAVMGFWNLLLVDVVLVLVELVDVPDRVQRLVCEWGA</sequence>
<accession>A0A7L9UNR2</accession>
<reference evidence="2 3" key="1">
    <citation type="submission" date="2020-10" db="EMBL/GenBank/DDBJ databases">
        <title>Genome sequencing of Bifidobacterium longum subsp. longum KCTC 5915.</title>
        <authorList>
            <person name="Kim J."/>
        </authorList>
    </citation>
    <scope>NUCLEOTIDE SEQUENCE [LARGE SCALE GENOMIC DNA]</scope>
    <source>
        <strain evidence="2 3">KCTC 5915</strain>
    </source>
</reference>
<evidence type="ECO:0000313" key="2">
    <source>
        <dbReference type="EMBL" id="QOL56350.1"/>
    </source>
</evidence>
<keyword evidence="1" id="KW-0812">Transmembrane</keyword>
<evidence type="ECO:0000256" key="1">
    <source>
        <dbReference type="SAM" id="Phobius"/>
    </source>
</evidence>
<dbReference type="RefSeq" id="WP_200408727.1">
    <property type="nucleotide sequence ID" value="NZ_CP062943.1"/>
</dbReference>
<name>A0A7L9UNR2_BIFLL</name>
<dbReference type="Proteomes" id="UP000593918">
    <property type="component" value="Chromosome"/>
</dbReference>
<gene>
    <name evidence="2" type="ORF">BL5915_03660</name>
</gene>